<keyword evidence="3" id="KW-1185">Reference proteome</keyword>
<dbReference type="HOGENOM" id="CLU_1687094_0_0_1"/>
<evidence type="ECO:0000313" key="2">
    <source>
        <dbReference type="EMBL" id="EEU38814.1"/>
    </source>
</evidence>
<sequence length="156" mass="17360">MKPSLPTIIHFRQDSILNKGTLKEALSEIFGSTYWTLTEGPHTFYVEAANEPNVDVVSALEAAGAIQMRSVDEPSAIMDEDRTESKETKTEVEKKPVKKAKKKKRAEVKSKEKSVRKSYNVADEKSTDEPVRAICNVNKPRKPTEGVGRAMAMPPN</sequence>
<dbReference type="VEuPathDB" id="FungiDB:NECHADRAFT_83086"/>
<feature type="compositionally biased region" description="Basic residues" evidence="1">
    <location>
        <begin position="96"/>
        <end position="106"/>
    </location>
</feature>
<dbReference type="InParanoid" id="C7ZBB3"/>
<dbReference type="RefSeq" id="XP_003044527.1">
    <property type="nucleotide sequence ID" value="XM_003044481.1"/>
</dbReference>
<name>C7ZBB3_FUSV7</name>
<dbReference type="OrthoDB" id="5090388at2759"/>
<reference evidence="2 3" key="1">
    <citation type="journal article" date="2009" name="PLoS Genet.">
        <title>The genome of Nectria haematococca: contribution of supernumerary chromosomes to gene expansion.</title>
        <authorList>
            <person name="Coleman J.J."/>
            <person name="Rounsley S.D."/>
            <person name="Rodriguez-Carres M."/>
            <person name="Kuo A."/>
            <person name="Wasmann C.C."/>
            <person name="Grimwood J."/>
            <person name="Schmutz J."/>
            <person name="Taga M."/>
            <person name="White G.J."/>
            <person name="Zhou S."/>
            <person name="Schwartz D.C."/>
            <person name="Freitag M."/>
            <person name="Ma L.J."/>
            <person name="Danchin E.G."/>
            <person name="Henrissat B."/>
            <person name="Coutinho P.M."/>
            <person name="Nelson D.R."/>
            <person name="Straney D."/>
            <person name="Napoli C.A."/>
            <person name="Barker B.M."/>
            <person name="Gribskov M."/>
            <person name="Rep M."/>
            <person name="Kroken S."/>
            <person name="Molnar I."/>
            <person name="Rensing C."/>
            <person name="Kennell J.C."/>
            <person name="Zamora J."/>
            <person name="Farman M.L."/>
            <person name="Selker E.U."/>
            <person name="Salamov A."/>
            <person name="Shapiro H."/>
            <person name="Pangilinan J."/>
            <person name="Lindquist E."/>
            <person name="Lamers C."/>
            <person name="Grigoriev I.V."/>
            <person name="Geiser D.M."/>
            <person name="Covert S.F."/>
            <person name="Temporini E."/>
            <person name="Vanetten H.D."/>
        </authorList>
    </citation>
    <scope>NUCLEOTIDE SEQUENCE [LARGE SCALE GENOMIC DNA]</scope>
    <source>
        <strain evidence="3">ATCC MYA-4622 / CBS 123669 / FGSC 9596 / NRRL 45880 / 77-13-4</strain>
    </source>
</reference>
<evidence type="ECO:0000256" key="1">
    <source>
        <dbReference type="SAM" id="MobiDB-lite"/>
    </source>
</evidence>
<dbReference type="AlphaFoldDB" id="C7ZBB3"/>
<feature type="compositionally biased region" description="Basic and acidic residues" evidence="1">
    <location>
        <begin position="79"/>
        <end position="95"/>
    </location>
</feature>
<evidence type="ECO:0000313" key="3">
    <source>
        <dbReference type="Proteomes" id="UP000005206"/>
    </source>
</evidence>
<organism evidence="2 3">
    <name type="scientific">Fusarium vanettenii (strain ATCC MYA-4622 / CBS 123669 / FGSC 9596 / NRRL 45880 / 77-13-4)</name>
    <name type="common">Fusarium solani subsp. pisi</name>
    <dbReference type="NCBI Taxonomy" id="660122"/>
    <lineage>
        <taxon>Eukaryota</taxon>
        <taxon>Fungi</taxon>
        <taxon>Dikarya</taxon>
        <taxon>Ascomycota</taxon>
        <taxon>Pezizomycotina</taxon>
        <taxon>Sordariomycetes</taxon>
        <taxon>Hypocreomycetidae</taxon>
        <taxon>Hypocreales</taxon>
        <taxon>Nectriaceae</taxon>
        <taxon>Fusarium</taxon>
        <taxon>Fusarium solani species complex</taxon>
        <taxon>Fusarium vanettenii</taxon>
    </lineage>
</organism>
<dbReference type="Proteomes" id="UP000005206">
    <property type="component" value="Chromosome 7"/>
</dbReference>
<gene>
    <name evidence="2" type="ORF">NECHADRAFT_83086</name>
</gene>
<protein>
    <submittedName>
        <fullName evidence="2">Uncharacterized protein</fullName>
    </submittedName>
</protein>
<feature type="region of interest" description="Disordered" evidence="1">
    <location>
        <begin position="71"/>
        <end position="156"/>
    </location>
</feature>
<feature type="compositionally biased region" description="Basic and acidic residues" evidence="1">
    <location>
        <begin position="122"/>
        <end position="131"/>
    </location>
</feature>
<proteinExistence type="predicted"/>
<accession>C7ZBB3</accession>
<dbReference type="GeneID" id="9670822"/>
<dbReference type="KEGG" id="nhe:NECHADRAFT_83086"/>
<dbReference type="EMBL" id="GG698914">
    <property type="protein sequence ID" value="EEU38814.1"/>
    <property type="molecule type" value="Genomic_DNA"/>
</dbReference>